<organism evidence="10 11">
    <name type="scientific">Magnaporthiopsis poae (strain ATCC 64411 / 73-15)</name>
    <name type="common">Kentucky bluegrass fungus</name>
    <name type="synonym">Magnaporthe poae</name>
    <dbReference type="NCBI Taxonomy" id="644358"/>
    <lineage>
        <taxon>Eukaryota</taxon>
        <taxon>Fungi</taxon>
        <taxon>Dikarya</taxon>
        <taxon>Ascomycota</taxon>
        <taxon>Pezizomycotina</taxon>
        <taxon>Sordariomycetes</taxon>
        <taxon>Sordariomycetidae</taxon>
        <taxon>Magnaporthales</taxon>
        <taxon>Magnaporthaceae</taxon>
        <taxon>Magnaporthiopsis</taxon>
    </lineage>
</organism>
<evidence type="ECO:0000313" key="10">
    <source>
        <dbReference type="EnsemblFungi" id="MAPG_04489T0"/>
    </source>
</evidence>
<dbReference type="VEuPathDB" id="FungiDB:MAPG_04489"/>
<evidence type="ECO:0000256" key="3">
    <source>
        <dbReference type="ARBA" id="ARBA00010457"/>
    </source>
</evidence>
<proteinExistence type="inferred from homology"/>
<sequence length="264" mass="27714">MKKQFGSGALTAWAILPLGSLAVPCGAAPDPTSITGKLGDAPVITNNPPAVAVAQFIATEGKPFHGSVVAVSSPDGTGVFFQVNFRNLPTDGVCGPYEYHLHERALPPDGNCSAAGGHLDPFQRGQEIPCDINRPQSCQVGDLSGKHGKVAAPNLEFKRYRELYTSLTPDTTAFFANRSVVVHFPNGTRFACANFTSRDFLLDAKGVDGPRFEGLGPGMFGGPAGDLPGVGFGRGLGPWAGPGSGLLPPDGRPWFKRALSLLRM</sequence>
<dbReference type="AlphaFoldDB" id="A0A0C4DWV6"/>
<dbReference type="EMBL" id="GL876968">
    <property type="protein sequence ID" value="KLU85466.1"/>
    <property type="molecule type" value="Genomic_DNA"/>
</dbReference>
<feature type="chain" id="PRO_5009385528" description="superoxide dismutase" evidence="8">
    <location>
        <begin position="28"/>
        <end position="264"/>
    </location>
</feature>
<keyword evidence="5" id="KW-0964">Secreted</keyword>
<dbReference type="GO" id="GO:0046872">
    <property type="term" value="F:metal ion binding"/>
    <property type="evidence" value="ECO:0007669"/>
    <property type="project" value="InterPro"/>
</dbReference>
<name>A0A0C4DWV6_MAGP6</name>
<comment type="catalytic activity">
    <reaction evidence="7">
        <text>2 superoxide + 2 H(+) = H2O2 + O2</text>
        <dbReference type="Rhea" id="RHEA:20696"/>
        <dbReference type="ChEBI" id="CHEBI:15378"/>
        <dbReference type="ChEBI" id="CHEBI:15379"/>
        <dbReference type="ChEBI" id="CHEBI:16240"/>
        <dbReference type="ChEBI" id="CHEBI:18421"/>
        <dbReference type="EC" id="1.15.1.1"/>
    </reaction>
</comment>
<protein>
    <recommendedName>
        <fullName evidence="4">superoxide dismutase</fullName>
        <ecNumber evidence="4">1.15.1.1</ecNumber>
    </recommendedName>
</protein>
<dbReference type="STRING" id="644358.A0A0C4DWV6"/>
<evidence type="ECO:0000256" key="5">
    <source>
        <dbReference type="ARBA" id="ARBA00022525"/>
    </source>
</evidence>
<dbReference type="EnsemblFungi" id="MAPG_04489T0">
    <property type="protein sequence ID" value="MAPG_04489T0"/>
    <property type="gene ID" value="MAPG_04489"/>
</dbReference>
<dbReference type="SUPFAM" id="SSF49329">
    <property type="entry name" value="Cu,Zn superoxide dismutase-like"/>
    <property type="match status" value="1"/>
</dbReference>
<evidence type="ECO:0000256" key="4">
    <source>
        <dbReference type="ARBA" id="ARBA00012682"/>
    </source>
</evidence>
<dbReference type="GO" id="GO:0005576">
    <property type="term" value="C:extracellular region"/>
    <property type="evidence" value="ECO:0007669"/>
    <property type="project" value="UniProtKB-SubCell"/>
</dbReference>
<evidence type="ECO:0000256" key="2">
    <source>
        <dbReference type="ARBA" id="ARBA00004613"/>
    </source>
</evidence>
<evidence type="ECO:0000256" key="8">
    <source>
        <dbReference type="SAM" id="SignalP"/>
    </source>
</evidence>
<dbReference type="eggNOG" id="ENOG502S5NX">
    <property type="taxonomic scope" value="Eukaryota"/>
</dbReference>
<dbReference type="OrthoDB" id="159229at2759"/>
<dbReference type="InterPro" id="IPR036423">
    <property type="entry name" value="SOD-like_Cu/Zn_dom_sf"/>
</dbReference>
<gene>
    <name evidence="9" type="ORF">MAPG_04489</name>
</gene>
<evidence type="ECO:0000313" key="11">
    <source>
        <dbReference type="Proteomes" id="UP000011715"/>
    </source>
</evidence>
<dbReference type="EMBL" id="ADBL01001059">
    <property type="status" value="NOT_ANNOTATED_CDS"/>
    <property type="molecule type" value="Genomic_DNA"/>
</dbReference>
<comment type="similarity">
    <text evidence="3">Belongs to the Cu-Zn superoxide dismutase family.</text>
</comment>
<accession>A0A0C4DWV6</accession>
<dbReference type="Gene3D" id="2.60.40.200">
    <property type="entry name" value="Superoxide dismutase, copper/zinc binding domain"/>
    <property type="match status" value="1"/>
</dbReference>
<comment type="subcellular location">
    <subcellularLocation>
        <location evidence="1">Cell envelope</location>
    </subcellularLocation>
    <subcellularLocation>
        <location evidence="2">Secreted</location>
    </subcellularLocation>
</comment>
<keyword evidence="6" id="KW-0049">Antioxidant</keyword>
<evidence type="ECO:0000256" key="6">
    <source>
        <dbReference type="ARBA" id="ARBA00022862"/>
    </source>
</evidence>
<dbReference type="GO" id="GO:0004784">
    <property type="term" value="F:superoxide dismutase activity"/>
    <property type="evidence" value="ECO:0007669"/>
    <property type="project" value="UniProtKB-EC"/>
</dbReference>
<dbReference type="FunFam" id="2.60.40.200:FF:000007">
    <property type="entry name" value="Cell surface Cu-only superoxide dismutase 5"/>
    <property type="match status" value="1"/>
</dbReference>
<reference evidence="9" key="3">
    <citation type="submission" date="2011-03" db="EMBL/GenBank/DDBJ databases">
        <title>Annotation of Magnaporthe poae ATCC 64411.</title>
        <authorList>
            <person name="Ma L.-J."/>
            <person name="Dead R."/>
            <person name="Young S.K."/>
            <person name="Zeng Q."/>
            <person name="Gargeya S."/>
            <person name="Fitzgerald M."/>
            <person name="Haas B."/>
            <person name="Abouelleil A."/>
            <person name="Alvarado L."/>
            <person name="Arachchi H.M."/>
            <person name="Berlin A."/>
            <person name="Brown A."/>
            <person name="Chapman S.B."/>
            <person name="Chen Z."/>
            <person name="Dunbar C."/>
            <person name="Freedman E."/>
            <person name="Gearin G."/>
            <person name="Gellesch M."/>
            <person name="Goldberg J."/>
            <person name="Griggs A."/>
            <person name="Gujja S."/>
            <person name="Heiman D."/>
            <person name="Howarth C."/>
            <person name="Larson L."/>
            <person name="Lui A."/>
            <person name="MacDonald P.J.P."/>
            <person name="Mehta T."/>
            <person name="Montmayeur A."/>
            <person name="Murphy C."/>
            <person name="Neiman D."/>
            <person name="Pearson M."/>
            <person name="Priest M."/>
            <person name="Roberts A."/>
            <person name="Saif S."/>
            <person name="Shea T."/>
            <person name="Shenoy N."/>
            <person name="Sisk P."/>
            <person name="Stolte C."/>
            <person name="Sykes S."/>
            <person name="Yandava C."/>
            <person name="Wortman J."/>
            <person name="Nusbaum C."/>
            <person name="Birren B."/>
        </authorList>
    </citation>
    <scope>NUCLEOTIDE SEQUENCE</scope>
    <source>
        <strain evidence="9">ATCC 64411</strain>
    </source>
</reference>
<evidence type="ECO:0000256" key="7">
    <source>
        <dbReference type="ARBA" id="ARBA00049204"/>
    </source>
</evidence>
<evidence type="ECO:0000256" key="1">
    <source>
        <dbReference type="ARBA" id="ARBA00004196"/>
    </source>
</evidence>
<keyword evidence="8" id="KW-0732">Signal</keyword>
<reference evidence="10" key="5">
    <citation type="submission" date="2015-06" db="UniProtKB">
        <authorList>
            <consortium name="EnsemblFungi"/>
        </authorList>
    </citation>
    <scope>IDENTIFICATION</scope>
    <source>
        <strain evidence="10">ATCC 64411</strain>
    </source>
</reference>
<dbReference type="Proteomes" id="UP000011715">
    <property type="component" value="Unassembled WGS sequence"/>
</dbReference>
<reference evidence="10" key="4">
    <citation type="journal article" date="2015" name="G3 (Bethesda)">
        <title>Genome sequences of three phytopathogenic species of the Magnaporthaceae family of fungi.</title>
        <authorList>
            <person name="Okagaki L.H."/>
            <person name="Nunes C.C."/>
            <person name="Sailsbery J."/>
            <person name="Clay B."/>
            <person name="Brown D."/>
            <person name="John T."/>
            <person name="Oh Y."/>
            <person name="Young N."/>
            <person name="Fitzgerald M."/>
            <person name="Haas B.J."/>
            <person name="Zeng Q."/>
            <person name="Young S."/>
            <person name="Adiconis X."/>
            <person name="Fan L."/>
            <person name="Levin J.Z."/>
            <person name="Mitchell T.K."/>
            <person name="Okubara P.A."/>
            <person name="Farman M.L."/>
            <person name="Kohn L.M."/>
            <person name="Birren B."/>
            <person name="Ma L.-J."/>
            <person name="Dean R.A."/>
        </authorList>
    </citation>
    <scope>NUCLEOTIDE SEQUENCE</scope>
    <source>
        <strain evidence="10">ATCC 64411 / 73-15</strain>
    </source>
</reference>
<evidence type="ECO:0000313" key="9">
    <source>
        <dbReference type="EMBL" id="KLU85466.1"/>
    </source>
</evidence>
<keyword evidence="11" id="KW-1185">Reference proteome</keyword>
<dbReference type="EC" id="1.15.1.1" evidence="4"/>
<feature type="signal peptide" evidence="8">
    <location>
        <begin position="1"/>
        <end position="27"/>
    </location>
</feature>
<reference evidence="9" key="2">
    <citation type="submission" date="2010-05" db="EMBL/GenBank/DDBJ databases">
        <title>The Genome Sequence of Magnaporthe poae strain ATCC 64411.</title>
        <authorList>
            <consortium name="The Broad Institute Genome Sequencing Platform"/>
            <consortium name="Broad Institute Genome Sequencing Center for Infectious Disease"/>
            <person name="Ma L.-J."/>
            <person name="Dead R."/>
            <person name="Young S."/>
            <person name="Zeng Q."/>
            <person name="Koehrsen M."/>
            <person name="Alvarado L."/>
            <person name="Berlin A."/>
            <person name="Chapman S.B."/>
            <person name="Chen Z."/>
            <person name="Freedman E."/>
            <person name="Gellesch M."/>
            <person name="Goldberg J."/>
            <person name="Griggs A."/>
            <person name="Gujja S."/>
            <person name="Heilman E.R."/>
            <person name="Heiman D."/>
            <person name="Hepburn T."/>
            <person name="Howarth C."/>
            <person name="Jen D."/>
            <person name="Larson L."/>
            <person name="Mehta T."/>
            <person name="Neiman D."/>
            <person name="Pearson M."/>
            <person name="Roberts A."/>
            <person name="Saif S."/>
            <person name="Shea T."/>
            <person name="Shenoy N."/>
            <person name="Sisk P."/>
            <person name="Stolte C."/>
            <person name="Sykes S."/>
            <person name="Walk T."/>
            <person name="White J."/>
            <person name="Yandava C."/>
            <person name="Haas B."/>
            <person name="Nusbaum C."/>
            <person name="Birren B."/>
        </authorList>
    </citation>
    <scope>NUCLEOTIDE SEQUENCE</scope>
    <source>
        <strain evidence="9">ATCC 64411</strain>
    </source>
</reference>
<reference evidence="11" key="1">
    <citation type="submission" date="2010-05" db="EMBL/GenBank/DDBJ databases">
        <title>The genome sequence of Magnaporthe poae strain ATCC 64411.</title>
        <authorList>
            <person name="Ma L.-J."/>
            <person name="Dead R."/>
            <person name="Young S."/>
            <person name="Zeng Q."/>
            <person name="Koehrsen M."/>
            <person name="Alvarado L."/>
            <person name="Berlin A."/>
            <person name="Chapman S.B."/>
            <person name="Chen Z."/>
            <person name="Freedman E."/>
            <person name="Gellesch M."/>
            <person name="Goldberg J."/>
            <person name="Griggs A."/>
            <person name="Gujja S."/>
            <person name="Heilman E.R."/>
            <person name="Heiman D."/>
            <person name="Hepburn T."/>
            <person name="Howarth C."/>
            <person name="Jen D."/>
            <person name="Larson L."/>
            <person name="Mehta T."/>
            <person name="Neiman D."/>
            <person name="Pearson M."/>
            <person name="Roberts A."/>
            <person name="Saif S."/>
            <person name="Shea T."/>
            <person name="Shenoy N."/>
            <person name="Sisk P."/>
            <person name="Stolte C."/>
            <person name="Sykes S."/>
            <person name="Walk T."/>
            <person name="White J."/>
            <person name="Yandava C."/>
            <person name="Haas B."/>
            <person name="Nusbaum C."/>
            <person name="Birren B."/>
        </authorList>
    </citation>
    <scope>NUCLEOTIDE SEQUENCE [LARGE SCALE GENOMIC DNA]</scope>
    <source>
        <strain evidence="11">ATCC 64411 / 73-15</strain>
    </source>
</reference>